<evidence type="ECO:0000313" key="3">
    <source>
        <dbReference type="Proteomes" id="UP000728032"/>
    </source>
</evidence>
<feature type="compositionally biased region" description="Low complexity" evidence="1">
    <location>
        <begin position="17"/>
        <end position="29"/>
    </location>
</feature>
<proteinExistence type="predicted"/>
<dbReference type="EMBL" id="OC923273">
    <property type="protein sequence ID" value="CAD7654749.1"/>
    <property type="molecule type" value="Genomic_DNA"/>
</dbReference>
<feature type="region of interest" description="Disordered" evidence="1">
    <location>
        <begin position="1"/>
        <end position="36"/>
    </location>
</feature>
<gene>
    <name evidence="2" type="ORF">ONB1V03_LOCUS11394</name>
</gene>
<organism evidence="2">
    <name type="scientific">Oppiella nova</name>
    <dbReference type="NCBI Taxonomy" id="334625"/>
    <lineage>
        <taxon>Eukaryota</taxon>
        <taxon>Metazoa</taxon>
        <taxon>Ecdysozoa</taxon>
        <taxon>Arthropoda</taxon>
        <taxon>Chelicerata</taxon>
        <taxon>Arachnida</taxon>
        <taxon>Acari</taxon>
        <taxon>Acariformes</taxon>
        <taxon>Sarcoptiformes</taxon>
        <taxon>Oribatida</taxon>
        <taxon>Brachypylina</taxon>
        <taxon>Oppioidea</taxon>
        <taxon>Oppiidae</taxon>
        <taxon>Oppiella</taxon>
    </lineage>
</organism>
<protein>
    <submittedName>
        <fullName evidence="2">Uncharacterized protein</fullName>
    </submittedName>
</protein>
<name>A0A7R9QQN9_9ACAR</name>
<evidence type="ECO:0000256" key="1">
    <source>
        <dbReference type="SAM" id="MobiDB-lite"/>
    </source>
</evidence>
<dbReference type="EMBL" id="CAJPVJ010008448">
    <property type="protein sequence ID" value="CAG2171936.1"/>
    <property type="molecule type" value="Genomic_DNA"/>
</dbReference>
<accession>A0A7R9QQN9</accession>
<sequence length="80" mass="9021">MDPTTEPTAEEAVDSSDANQLPNNDNNTDINDEEVDQKPQIMAFIAECEERLKCKQSQREDNSKDNIMAIKTTIKSVFES</sequence>
<reference evidence="2" key="1">
    <citation type="submission" date="2020-11" db="EMBL/GenBank/DDBJ databases">
        <authorList>
            <person name="Tran Van P."/>
        </authorList>
    </citation>
    <scope>NUCLEOTIDE SEQUENCE</scope>
</reference>
<dbReference type="Proteomes" id="UP000728032">
    <property type="component" value="Unassembled WGS sequence"/>
</dbReference>
<keyword evidence="3" id="KW-1185">Reference proteome</keyword>
<dbReference type="AlphaFoldDB" id="A0A7R9QQN9"/>
<evidence type="ECO:0000313" key="2">
    <source>
        <dbReference type="EMBL" id="CAD7654749.1"/>
    </source>
</evidence>